<comment type="function">
    <text evidence="3">Is involved in the conjugation of reduced glutathione to a wide number of exogenous and endogenous hydrophobic electrophiles.</text>
</comment>
<dbReference type="InterPro" id="IPR036249">
    <property type="entry name" value="Thioredoxin-like_sf"/>
</dbReference>
<reference evidence="7" key="1">
    <citation type="journal article" date="2014" name="Science">
        <title>The coffee genome provides insight into the convergent evolution of caffeine biosynthesis.</title>
        <authorList>
            <person name="Denoeud F."/>
            <person name="Carretero-Paulet L."/>
            <person name="Dereeper A."/>
            <person name="Droc G."/>
            <person name="Guyot R."/>
            <person name="Pietrella M."/>
            <person name="Zheng C."/>
            <person name="Alberti A."/>
            <person name="Anthony F."/>
            <person name="Aprea G."/>
            <person name="Aury J.M."/>
            <person name="Bento P."/>
            <person name="Bernard M."/>
            <person name="Bocs S."/>
            <person name="Campa C."/>
            <person name="Cenci A."/>
            <person name="Combes M.C."/>
            <person name="Crouzillat D."/>
            <person name="Da Silva C."/>
            <person name="Daddiego L."/>
            <person name="De Bellis F."/>
            <person name="Dussert S."/>
            <person name="Garsmeur O."/>
            <person name="Gayraud T."/>
            <person name="Guignon V."/>
            <person name="Jahn K."/>
            <person name="Jamilloux V."/>
            <person name="Joet T."/>
            <person name="Labadie K."/>
            <person name="Lan T."/>
            <person name="Leclercq J."/>
            <person name="Lepelley M."/>
            <person name="Leroy T."/>
            <person name="Li L.T."/>
            <person name="Librado P."/>
            <person name="Lopez L."/>
            <person name="Munoz A."/>
            <person name="Noel B."/>
            <person name="Pallavicini A."/>
            <person name="Perrotta G."/>
            <person name="Poncet V."/>
            <person name="Pot D."/>
            <person name="Priyono X."/>
            <person name="Rigoreau M."/>
            <person name="Rouard M."/>
            <person name="Rozas J."/>
            <person name="Tranchant-Dubreuil C."/>
            <person name="VanBuren R."/>
            <person name="Zhang Q."/>
            <person name="Andrade A.C."/>
            <person name="Argout X."/>
            <person name="Bertrand B."/>
            <person name="de Kochko A."/>
            <person name="Graziosi G."/>
            <person name="Henry R.J."/>
            <person name="Jayarama X."/>
            <person name="Ming R."/>
            <person name="Nagai C."/>
            <person name="Rounsley S."/>
            <person name="Sankoff D."/>
            <person name="Giuliano G."/>
            <person name="Albert V.A."/>
            <person name="Wincker P."/>
            <person name="Lashermes P."/>
        </authorList>
    </citation>
    <scope>NUCLEOTIDE SEQUENCE [LARGE SCALE GENOMIC DNA]</scope>
    <source>
        <strain evidence="7">cv. DH200-94</strain>
    </source>
</reference>
<dbReference type="Proteomes" id="UP000295252">
    <property type="component" value="Unassembled WGS sequence"/>
</dbReference>
<dbReference type="PROSITE" id="PS50405">
    <property type="entry name" value="GST_CTER"/>
    <property type="match status" value="1"/>
</dbReference>
<comment type="similarity">
    <text evidence="3">Belongs to the GST superfamily.</text>
</comment>
<dbReference type="PANTHER" id="PTHR11260:SF711">
    <property type="entry name" value="GLUTATHIONE S-TRANSFERASE U9"/>
    <property type="match status" value="1"/>
</dbReference>
<dbReference type="GO" id="GO:0004364">
    <property type="term" value="F:glutathione transferase activity"/>
    <property type="evidence" value="ECO:0007669"/>
    <property type="project" value="UniProtKB-UniRule"/>
</dbReference>
<dbReference type="Gene3D" id="1.20.1050.10">
    <property type="match status" value="1"/>
</dbReference>
<evidence type="ECO:0000256" key="1">
    <source>
        <dbReference type="ARBA" id="ARBA00022679"/>
    </source>
</evidence>
<dbReference type="SUPFAM" id="SSF52833">
    <property type="entry name" value="Thioredoxin-like"/>
    <property type="match status" value="1"/>
</dbReference>
<dbReference type="CDD" id="cd03058">
    <property type="entry name" value="GST_N_Tau"/>
    <property type="match status" value="1"/>
</dbReference>
<keyword evidence="7" id="KW-1185">Reference proteome</keyword>
<dbReference type="InterPro" id="IPR004045">
    <property type="entry name" value="Glutathione_S-Trfase_N"/>
</dbReference>
<dbReference type="GO" id="GO:0005829">
    <property type="term" value="C:cytosol"/>
    <property type="evidence" value="ECO:0007669"/>
    <property type="project" value="UniProtKB-SubCell"/>
</dbReference>
<name>A0A068VN06_COFCA</name>
<organism evidence="6 7">
    <name type="scientific">Coffea canephora</name>
    <name type="common">Robusta coffee</name>
    <dbReference type="NCBI Taxonomy" id="49390"/>
    <lineage>
        <taxon>Eukaryota</taxon>
        <taxon>Viridiplantae</taxon>
        <taxon>Streptophyta</taxon>
        <taxon>Embryophyta</taxon>
        <taxon>Tracheophyta</taxon>
        <taxon>Spermatophyta</taxon>
        <taxon>Magnoliopsida</taxon>
        <taxon>eudicotyledons</taxon>
        <taxon>Gunneridae</taxon>
        <taxon>Pentapetalae</taxon>
        <taxon>asterids</taxon>
        <taxon>lamiids</taxon>
        <taxon>Gentianales</taxon>
        <taxon>Rubiaceae</taxon>
        <taxon>Ixoroideae</taxon>
        <taxon>Gardenieae complex</taxon>
        <taxon>Bertiereae - Coffeeae clade</taxon>
        <taxon>Coffeeae</taxon>
        <taxon>Coffea</taxon>
    </lineage>
</organism>
<dbReference type="PROSITE" id="PS50404">
    <property type="entry name" value="GST_NTER"/>
    <property type="match status" value="1"/>
</dbReference>
<keyword evidence="1 3" id="KW-0808">Transferase</keyword>
<dbReference type="InterPro" id="IPR045074">
    <property type="entry name" value="GST_C_Tau"/>
</dbReference>
<dbReference type="InterPro" id="IPR010987">
    <property type="entry name" value="Glutathione-S-Trfase_C-like"/>
</dbReference>
<evidence type="ECO:0000259" key="5">
    <source>
        <dbReference type="PROSITE" id="PS50405"/>
    </source>
</evidence>
<protein>
    <recommendedName>
        <fullName evidence="3">Glutathione S-transferase</fullName>
        <ecNumber evidence="3">2.5.1.18</ecNumber>
    </recommendedName>
</protein>
<dbReference type="Gramene" id="CDP21994">
    <property type="protein sequence ID" value="CDP21994"/>
    <property type="gene ID" value="GSCOC_T00011704001"/>
</dbReference>
<proteinExistence type="inferred from homology"/>
<dbReference type="STRING" id="49390.A0A068VN06"/>
<evidence type="ECO:0000256" key="2">
    <source>
        <dbReference type="ARBA" id="ARBA00047960"/>
    </source>
</evidence>
<dbReference type="FunFam" id="3.40.30.10:FF:000014">
    <property type="entry name" value="Tau class glutathione S-transferase"/>
    <property type="match status" value="1"/>
</dbReference>
<dbReference type="Pfam" id="PF02798">
    <property type="entry name" value="GST_N"/>
    <property type="match status" value="1"/>
</dbReference>
<dbReference type="PhylomeDB" id="A0A068VN06"/>
<evidence type="ECO:0000259" key="4">
    <source>
        <dbReference type="PROSITE" id="PS50404"/>
    </source>
</evidence>
<dbReference type="AlphaFoldDB" id="A0A068VN06"/>
<dbReference type="InterPro" id="IPR040079">
    <property type="entry name" value="Glutathione_S-Trfase"/>
</dbReference>
<dbReference type="CDD" id="cd03185">
    <property type="entry name" value="GST_C_Tau"/>
    <property type="match status" value="1"/>
</dbReference>
<dbReference type="PANTHER" id="PTHR11260">
    <property type="entry name" value="GLUTATHIONE S-TRANSFERASE, GST, SUPERFAMILY, GST DOMAIN CONTAINING"/>
    <property type="match status" value="1"/>
</dbReference>
<accession>A0A068VN06</accession>
<feature type="domain" description="GST N-terminal" evidence="4">
    <location>
        <begin position="5"/>
        <end position="84"/>
    </location>
</feature>
<keyword evidence="3" id="KW-0963">Cytoplasm</keyword>
<dbReference type="SFLD" id="SFLDG01152">
    <property type="entry name" value="Main.3:_Omega-_and_Tau-like"/>
    <property type="match status" value="1"/>
</dbReference>
<dbReference type="SUPFAM" id="SSF47616">
    <property type="entry name" value="GST C-terminal domain-like"/>
    <property type="match status" value="1"/>
</dbReference>
<dbReference type="SFLD" id="SFLDS00019">
    <property type="entry name" value="Glutathione_Transferase_(cytos"/>
    <property type="match status" value="1"/>
</dbReference>
<sequence length="231" mass="26351">MGEESKVVLHGMWSSPFVKRVELAMKIKGIPFEYVEEELSNKSPLILKYNPVHKKVPILVHNGKPVCESLLILEYIDETWPSGPQLLPKDPYQRAKVRFWAAYIQQLLTSMARLFNDGKEAQGKALEEVHEKLRNLEDGVKEFYFPEGSISPDHVLAEKLGILDIMMSATLGPFKAHEEAFNVKILDPEKNPLIFSWVQALIQLPVVKQTAPPHDKYLGLLQFLKQSGFKF</sequence>
<dbReference type="Gene3D" id="3.40.30.10">
    <property type="entry name" value="Glutaredoxin"/>
    <property type="match status" value="1"/>
</dbReference>
<dbReference type="SFLD" id="SFLDG00358">
    <property type="entry name" value="Main_(cytGST)"/>
    <property type="match status" value="1"/>
</dbReference>
<evidence type="ECO:0000313" key="6">
    <source>
        <dbReference type="EMBL" id="CDP21994.1"/>
    </source>
</evidence>
<dbReference type="InterPro" id="IPR045073">
    <property type="entry name" value="Omega/Tau-like"/>
</dbReference>
<gene>
    <name evidence="6" type="ORF">GSCOC_T00011704001</name>
</gene>
<dbReference type="EMBL" id="HG747860">
    <property type="protein sequence ID" value="CDP21994.1"/>
    <property type="molecule type" value="Genomic_DNA"/>
</dbReference>
<evidence type="ECO:0000313" key="7">
    <source>
        <dbReference type="Proteomes" id="UP000295252"/>
    </source>
</evidence>
<dbReference type="OrthoDB" id="4951845at2759"/>
<comment type="subcellular location">
    <subcellularLocation>
        <location evidence="3">Cytoplasm</location>
        <location evidence="3">Cytosol</location>
    </subcellularLocation>
</comment>
<feature type="domain" description="GST C-terminal" evidence="5">
    <location>
        <begin position="90"/>
        <end position="229"/>
    </location>
</feature>
<comment type="catalytic activity">
    <reaction evidence="2 3">
        <text>RX + glutathione = an S-substituted glutathione + a halide anion + H(+)</text>
        <dbReference type="Rhea" id="RHEA:16437"/>
        <dbReference type="ChEBI" id="CHEBI:15378"/>
        <dbReference type="ChEBI" id="CHEBI:16042"/>
        <dbReference type="ChEBI" id="CHEBI:17792"/>
        <dbReference type="ChEBI" id="CHEBI:57925"/>
        <dbReference type="ChEBI" id="CHEBI:90779"/>
        <dbReference type="EC" id="2.5.1.18"/>
    </reaction>
</comment>
<dbReference type="OMA" id="CWLNAIN"/>
<dbReference type="FunCoup" id="A0A068VN06">
    <property type="interactions" value="86"/>
</dbReference>
<dbReference type="InParanoid" id="A0A068VN06"/>
<dbReference type="EC" id="2.5.1.18" evidence="3"/>
<evidence type="ECO:0000256" key="3">
    <source>
        <dbReference type="RuleBase" id="RU369102"/>
    </source>
</evidence>
<dbReference type="InterPro" id="IPR036282">
    <property type="entry name" value="Glutathione-S-Trfase_C_sf"/>
</dbReference>
<dbReference type="GO" id="GO:0006749">
    <property type="term" value="P:glutathione metabolic process"/>
    <property type="evidence" value="ECO:0007669"/>
    <property type="project" value="InterPro"/>
</dbReference>